<dbReference type="Proteomes" id="UP000176317">
    <property type="component" value="Unassembled WGS sequence"/>
</dbReference>
<keyword evidence="2 5" id="KW-0812">Transmembrane</keyword>
<evidence type="ECO:0000259" key="6">
    <source>
        <dbReference type="Pfam" id="PF04138"/>
    </source>
</evidence>
<evidence type="ECO:0000313" key="7">
    <source>
        <dbReference type="EMBL" id="OGD86168.1"/>
    </source>
</evidence>
<feature type="non-terminal residue" evidence="7">
    <location>
        <position position="1"/>
    </location>
</feature>
<comment type="subcellular location">
    <subcellularLocation>
        <location evidence="1">Membrane</location>
        <topology evidence="1">Multi-pass membrane protein</topology>
    </subcellularLocation>
</comment>
<gene>
    <name evidence="7" type="ORF">A2164_00095</name>
</gene>
<dbReference type="Pfam" id="PF04138">
    <property type="entry name" value="GtrA_DPMS_TM"/>
    <property type="match status" value="1"/>
</dbReference>
<name>A0A1F5G2U6_9BACT</name>
<evidence type="ECO:0000313" key="8">
    <source>
        <dbReference type="Proteomes" id="UP000176317"/>
    </source>
</evidence>
<keyword evidence="3 5" id="KW-1133">Transmembrane helix</keyword>
<evidence type="ECO:0000256" key="2">
    <source>
        <dbReference type="ARBA" id="ARBA00022692"/>
    </source>
</evidence>
<dbReference type="InterPro" id="IPR007267">
    <property type="entry name" value="GtrA_DPMS_TM"/>
</dbReference>
<dbReference type="AlphaFoldDB" id="A0A1F5G2U6"/>
<feature type="transmembrane region" description="Helical" evidence="5">
    <location>
        <begin position="24"/>
        <end position="48"/>
    </location>
</feature>
<comment type="caution">
    <text evidence="7">The sequence shown here is derived from an EMBL/GenBank/DDBJ whole genome shotgun (WGS) entry which is preliminary data.</text>
</comment>
<proteinExistence type="predicted"/>
<feature type="domain" description="GtrA/DPMS transmembrane" evidence="6">
    <location>
        <begin position="1"/>
        <end position="87"/>
    </location>
</feature>
<dbReference type="EMBL" id="MFAT01000039">
    <property type="protein sequence ID" value="OGD86168.1"/>
    <property type="molecule type" value="Genomic_DNA"/>
</dbReference>
<keyword evidence="4 5" id="KW-0472">Membrane</keyword>
<protein>
    <recommendedName>
        <fullName evidence="6">GtrA/DPMS transmembrane domain-containing protein</fullName>
    </recommendedName>
</protein>
<reference evidence="7 8" key="1">
    <citation type="journal article" date="2016" name="Nat. Commun.">
        <title>Thousands of microbial genomes shed light on interconnected biogeochemical processes in an aquifer system.</title>
        <authorList>
            <person name="Anantharaman K."/>
            <person name="Brown C.T."/>
            <person name="Hug L.A."/>
            <person name="Sharon I."/>
            <person name="Castelle C.J."/>
            <person name="Probst A.J."/>
            <person name="Thomas B.C."/>
            <person name="Singh A."/>
            <person name="Wilkins M.J."/>
            <person name="Karaoz U."/>
            <person name="Brodie E.L."/>
            <person name="Williams K.H."/>
            <person name="Hubbard S.S."/>
            <person name="Banfield J.F."/>
        </authorList>
    </citation>
    <scope>NUCLEOTIDE SEQUENCE [LARGE SCALE GENOMIC DNA]</scope>
</reference>
<dbReference type="GO" id="GO:0000271">
    <property type="term" value="P:polysaccharide biosynthetic process"/>
    <property type="evidence" value="ECO:0007669"/>
    <property type="project" value="InterPro"/>
</dbReference>
<evidence type="ECO:0000256" key="1">
    <source>
        <dbReference type="ARBA" id="ARBA00004141"/>
    </source>
</evidence>
<organism evidence="7 8">
    <name type="scientific">Candidatus Curtissbacteria bacterium RBG_13_35_7</name>
    <dbReference type="NCBI Taxonomy" id="1797705"/>
    <lineage>
        <taxon>Bacteria</taxon>
        <taxon>Candidatus Curtissiibacteriota</taxon>
    </lineage>
</organism>
<accession>A0A1F5G2U6</accession>
<evidence type="ECO:0000256" key="3">
    <source>
        <dbReference type="ARBA" id="ARBA00022989"/>
    </source>
</evidence>
<evidence type="ECO:0000256" key="4">
    <source>
        <dbReference type="ARBA" id="ARBA00023136"/>
    </source>
</evidence>
<dbReference type="GO" id="GO:0016020">
    <property type="term" value="C:membrane"/>
    <property type="evidence" value="ECO:0007669"/>
    <property type="project" value="UniProtKB-SubCell"/>
</dbReference>
<feature type="transmembrane region" description="Helical" evidence="5">
    <location>
        <begin position="68"/>
        <end position="87"/>
    </location>
</feature>
<sequence length="96" mass="10872">SFLTAVINSFFWNKKWVFKKETGVNFITFLVVTTIGLAINNFIVYLITTHVPHAFIASDKLWANIAKAFATGIAMFWNFTGYKLIVFKKTSSNTPS</sequence>
<evidence type="ECO:0000256" key="5">
    <source>
        <dbReference type="SAM" id="Phobius"/>
    </source>
</evidence>